<dbReference type="EMBL" id="JAPDDS010000002">
    <property type="protein sequence ID" value="MCW1884000.1"/>
    <property type="molecule type" value="Genomic_DNA"/>
</dbReference>
<gene>
    <name evidence="1" type="ORF">OKA04_04620</name>
</gene>
<organism evidence="1 2">
    <name type="scientific">Luteolibacter flavescens</name>
    <dbReference type="NCBI Taxonomy" id="1859460"/>
    <lineage>
        <taxon>Bacteria</taxon>
        <taxon>Pseudomonadati</taxon>
        <taxon>Verrucomicrobiota</taxon>
        <taxon>Verrucomicrobiia</taxon>
        <taxon>Verrucomicrobiales</taxon>
        <taxon>Verrucomicrobiaceae</taxon>
        <taxon>Luteolibacter</taxon>
    </lineage>
</organism>
<dbReference type="Proteomes" id="UP001207930">
    <property type="component" value="Unassembled WGS sequence"/>
</dbReference>
<keyword evidence="2" id="KW-1185">Reference proteome</keyword>
<dbReference type="RefSeq" id="WP_264499959.1">
    <property type="nucleotide sequence ID" value="NZ_JAPDDS010000002.1"/>
</dbReference>
<protein>
    <recommendedName>
        <fullName evidence="3">Helix-turn-helix domain-containing protein</fullName>
    </recommendedName>
</protein>
<proteinExistence type="predicted"/>
<reference evidence="1 2" key="1">
    <citation type="submission" date="2022-10" db="EMBL/GenBank/DDBJ databases">
        <title>Luteolibacter flavescens strain MCCC 1K03193, whole genome shotgun sequencing project.</title>
        <authorList>
            <person name="Zhao G."/>
            <person name="Shen L."/>
        </authorList>
    </citation>
    <scope>NUCLEOTIDE SEQUENCE [LARGE SCALE GENOMIC DNA]</scope>
    <source>
        <strain evidence="1 2">MCCC 1K03193</strain>
    </source>
</reference>
<sequence>MDAKPEQLSLSLVWESELVRSGDGSVTLRATRPLSEVSAKRAAKMLCVSEWTIQKLWRLGELEGYKPGGVRRRKDGRGSNARLVLDAGSVLAYKARQQAEAKREQACGLW</sequence>
<name>A0ABT3FKC6_9BACT</name>
<accession>A0ABT3FKC6</accession>
<evidence type="ECO:0008006" key="3">
    <source>
        <dbReference type="Google" id="ProtNLM"/>
    </source>
</evidence>
<evidence type="ECO:0000313" key="1">
    <source>
        <dbReference type="EMBL" id="MCW1884000.1"/>
    </source>
</evidence>
<comment type="caution">
    <text evidence="1">The sequence shown here is derived from an EMBL/GenBank/DDBJ whole genome shotgun (WGS) entry which is preliminary data.</text>
</comment>
<evidence type="ECO:0000313" key="2">
    <source>
        <dbReference type="Proteomes" id="UP001207930"/>
    </source>
</evidence>